<name>A0A165Z1U6_9AGAM</name>
<dbReference type="AlphaFoldDB" id="A0A165Z1U6"/>
<sequence>MDIELRSWARWEVDRAACLVRSSTCERQTTNTGGICSKCLEIAQDKTLKGVIHKANQESQKPIDEQAKIHAGCQKHAPNTLAKYEGRSLRAHLEDLALFKAFKHLEADETATAFLELY</sequence>
<gene>
    <name evidence="1" type="ORF">FIBSPDRAFT_963328</name>
</gene>
<proteinExistence type="predicted"/>
<dbReference type="Proteomes" id="UP000076532">
    <property type="component" value="Unassembled WGS sequence"/>
</dbReference>
<reference evidence="1 2" key="1">
    <citation type="journal article" date="2016" name="Mol. Biol. Evol.">
        <title>Comparative Genomics of Early-Diverging Mushroom-Forming Fungi Provides Insights into the Origins of Lignocellulose Decay Capabilities.</title>
        <authorList>
            <person name="Nagy L.G."/>
            <person name="Riley R."/>
            <person name="Tritt A."/>
            <person name="Adam C."/>
            <person name="Daum C."/>
            <person name="Floudas D."/>
            <person name="Sun H."/>
            <person name="Yadav J.S."/>
            <person name="Pangilinan J."/>
            <person name="Larsson K.H."/>
            <person name="Matsuura K."/>
            <person name="Barry K."/>
            <person name="Labutti K."/>
            <person name="Kuo R."/>
            <person name="Ohm R.A."/>
            <person name="Bhattacharya S.S."/>
            <person name="Shirouzu T."/>
            <person name="Yoshinaga Y."/>
            <person name="Martin F.M."/>
            <person name="Grigoriev I.V."/>
            <person name="Hibbett D.S."/>
        </authorList>
    </citation>
    <scope>NUCLEOTIDE SEQUENCE [LARGE SCALE GENOMIC DNA]</scope>
    <source>
        <strain evidence="1 2">CBS 109695</strain>
    </source>
</reference>
<dbReference type="EMBL" id="KV417685">
    <property type="protein sequence ID" value="KZP10143.1"/>
    <property type="molecule type" value="Genomic_DNA"/>
</dbReference>
<evidence type="ECO:0000313" key="1">
    <source>
        <dbReference type="EMBL" id="KZP10143.1"/>
    </source>
</evidence>
<dbReference type="STRING" id="436010.A0A165Z1U6"/>
<organism evidence="1 2">
    <name type="scientific">Athelia psychrophila</name>
    <dbReference type="NCBI Taxonomy" id="1759441"/>
    <lineage>
        <taxon>Eukaryota</taxon>
        <taxon>Fungi</taxon>
        <taxon>Dikarya</taxon>
        <taxon>Basidiomycota</taxon>
        <taxon>Agaricomycotina</taxon>
        <taxon>Agaricomycetes</taxon>
        <taxon>Agaricomycetidae</taxon>
        <taxon>Atheliales</taxon>
        <taxon>Atheliaceae</taxon>
        <taxon>Athelia</taxon>
    </lineage>
</organism>
<keyword evidence="2" id="KW-1185">Reference proteome</keyword>
<protein>
    <submittedName>
        <fullName evidence="1">Uncharacterized protein</fullName>
    </submittedName>
</protein>
<accession>A0A165Z1U6</accession>
<evidence type="ECO:0000313" key="2">
    <source>
        <dbReference type="Proteomes" id="UP000076532"/>
    </source>
</evidence>